<dbReference type="CDD" id="cd01949">
    <property type="entry name" value="GGDEF"/>
    <property type="match status" value="1"/>
</dbReference>
<dbReference type="PANTHER" id="PTHR44757:SF2">
    <property type="entry name" value="BIOFILM ARCHITECTURE MAINTENANCE PROTEIN MBAA"/>
    <property type="match status" value="1"/>
</dbReference>
<keyword evidence="2" id="KW-0548">Nucleotidyltransferase</keyword>
<protein>
    <submittedName>
        <fullName evidence="2">Diguanylate cyclase DgcP</fullName>
        <ecNumber evidence="2">2.7.7.65</ecNumber>
    </submittedName>
</protein>
<dbReference type="InterPro" id="IPR052155">
    <property type="entry name" value="Biofilm_reg_signaling"/>
</dbReference>
<organism evidence="2">
    <name type="scientific">Escherichia coli</name>
    <dbReference type="NCBI Taxonomy" id="562"/>
    <lineage>
        <taxon>Bacteria</taxon>
        <taxon>Pseudomonadati</taxon>
        <taxon>Pseudomonadota</taxon>
        <taxon>Gammaproteobacteria</taxon>
        <taxon>Enterobacterales</taxon>
        <taxon>Enterobacteriaceae</taxon>
        <taxon>Escherichia</taxon>
    </lineage>
</organism>
<dbReference type="InterPro" id="IPR043128">
    <property type="entry name" value="Rev_trsase/Diguanyl_cyclase"/>
</dbReference>
<dbReference type="EMBL" id="DABERK010000028">
    <property type="protein sequence ID" value="HAI5334066.1"/>
    <property type="molecule type" value="Genomic_DNA"/>
</dbReference>
<dbReference type="PROSITE" id="PS50887">
    <property type="entry name" value="GGDEF"/>
    <property type="match status" value="1"/>
</dbReference>
<dbReference type="Gene3D" id="3.30.70.270">
    <property type="match status" value="1"/>
</dbReference>
<dbReference type="EC" id="2.7.7.65" evidence="2"/>
<dbReference type="SMART" id="SM00267">
    <property type="entry name" value="GGDEF"/>
    <property type="match status" value="1"/>
</dbReference>
<dbReference type="AlphaFoldDB" id="A0A797I143"/>
<evidence type="ECO:0000259" key="1">
    <source>
        <dbReference type="PROSITE" id="PS50887"/>
    </source>
</evidence>
<reference evidence="2" key="2">
    <citation type="submission" date="2020-03" db="EMBL/GenBank/DDBJ databases">
        <authorList>
            <consortium name="NCBI Pathogen Detection Project"/>
        </authorList>
    </citation>
    <scope>NUCLEOTIDE SEQUENCE</scope>
    <source>
        <strain evidence="2">AMC_487</strain>
    </source>
</reference>
<accession>A0A797I143</accession>
<reference evidence="2" key="1">
    <citation type="journal article" date="2018" name="Genome Biol.">
        <title>SKESA: strategic k-mer extension for scrupulous assemblies.</title>
        <authorList>
            <person name="Souvorov A."/>
            <person name="Agarwala R."/>
            <person name="Lipman D.J."/>
        </authorList>
    </citation>
    <scope>NUCLEOTIDE SEQUENCE [LARGE SCALE GENOMIC DNA]</scope>
    <source>
        <strain evidence="2">AMC_487</strain>
    </source>
</reference>
<keyword evidence="2" id="KW-0808">Transferase</keyword>
<dbReference type="InterPro" id="IPR029787">
    <property type="entry name" value="Nucleotide_cyclase"/>
</dbReference>
<comment type="caution">
    <text evidence="2">The sequence shown here is derived from an EMBL/GenBank/DDBJ whole genome shotgun (WGS) entry which is preliminary data.</text>
</comment>
<name>A0A797I143_ECOLX</name>
<dbReference type="Proteomes" id="UP000845800">
    <property type="component" value="Unassembled WGS sequence"/>
</dbReference>
<dbReference type="InterPro" id="IPR000160">
    <property type="entry name" value="GGDEF_dom"/>
</dbReference>
<feature type="domain" description="GGDEF" evidence="1">
    <location>
        <begin position="5"/>
        <end position="138"/>
    </location>
</feature>
<sequence>RHLNHKIMIAFIDLDNFKLINDRFGHNSGDLFLIQVGERLNTLQQNGEVIGRLGGDEFLVVSLNNENADISSLRERIQQQIRGEYHLGDVDLYYPGASLGIVEVDPETTDADSALHAADIAMYQEKKHKQKTPFVAHPALHS</sequence>
<feature type="non-terminal residue" evidence="2">
    <location>
        <position position="1"/>
    </location>
</feature>
<proteinExistence type="predicted"/>
<dbReference type="PANTHER" id="PTHR44757">
    <property type="entry name" value="DIGUANYLATE CYCLASE DGCP"/>
    <property type="match status" value="1"/>
</dbReference>
<dbReference type="Pfam" id="PF00990">
    <property type="entry name" value="GGDEF"/>
    <property type="match status" value="1"/>
</dbReference>
<evidence type="ECO:0000313" key="2">
    <source>
        <dbReference type="EMBL" id="HAI5334066.1"/>
    </source>
</evidence>
<gene>
    <name evidence="2" type="primary">dgcP</name>
    <name evidence="2" type="ORF">HJQ60_004116</name>
</gene>
<dbReference type="NCBIfam" id="TIGR00254">
    <property type="entry name" value="GGDEF"/>
    <property type="match status" value="1"/>
</dbReference>
<dbReference type="GO" id="GO:0052621">
    <property type="term" value="F:diguanylate cyclase activity"/>
    <property type="evidence" value="ECO:0007669"/>
    <property type="project" value="UniProtKB-EC"/>
</dbReference>
<dbReference type="SUPFAM" id="SSF55073">
    <property type="entry name" value="Nucleotide cyclase"/>
    <property type="match status" value="1"/>
</dbReference>